<dbReference type="HAMAP" id="MF_00422">
    <property type="entry name" value="SecE"/>
    <property type="match status" value="1"/>
</dbReference>
<comment type="subcellular location">
    <subcellularLocation>
        <location evidence="9">Cell membrane</location>
        <topology evidence="9">Single-pass membrane protein</topology>
    </subcellularLocation>
    <subcellularLocation>
        <location evidence="1">Membrane</location>
    </subcellularLocation>
</comment>
<proteinExistence type="inferred from homology"/>
<dbReference type="AlphaFoldDB" id="A0A2L2BST4"/>
<dbReference type="GO" id="GO:0043952">
    <property type="term" value="P:protein transport by the Sec complex"/>
    <property type="evidence" value="ECO:0007669"/>
    <property type="project" value="UniProtKB-UniRule"/>
</dbReference>
<keyword evidence="3 9" id="KW-1003">Cell membrane</keyword>
<comment type="subunit">
    <text evidence="9">Component of the Sec protein translocase complex. Heterotrimer consisting of SecY, SecE and SecG subunits. The heterotrimers can form oligomers, although 1 heterotrimer is thought to be able to translocate proteins. Interacts with the ribosome. Interacts with SecDF, and other proteins may be involved. Interacts with SecA.</text>
</comment>
<dbReference type="InterPro" id="IPR001901">
    <property type="entry name" value="Translocase_SecE/Sec61-g"/>
</dbReference>
<sequence length="93" mass="10441">MATNLPDPTPDNPVAKDKAERENRSGVFARLVLFIRQVIDELRKVVTPTRSELVNYTLVVLVFVLIMMGIIVAFDLIFGWAISWVFGDGSSLF</sequence>
<dbReference type="Pfam" id="PF00584">
    <property type="entry name" value="SecE"/>
    <property type="match status" value="1"/>
</dbReference>
<evidence type="ECO:0000313" key="11">
    <source>
        <dbReference type="EMBL" id="AVG24682.1"/>
    </source>
</evidence>
<evidence type="ECO:0000256" key="2">
    <source>
        <dbReference type="ARBA" id="ARBA00022448"/>
    </source>
</evidence>
<keyword evidence="12" id="KW-1185">Reference proteome</keyword>
<keyword evidence="6 9" id="KW-1133">Transmembrane helix</keyword>
<dbReference type="KEGG" id="psai:C3B54_111756"/>
<feature type="region of interest" description="Disordered" evidence="10">
    <location>
        <begin position="1"/>
        <end position="22"/>
    </location>
</feature>
<comment type="function">
    <text evidence="9">Essential subunit of the Sec protein translocation channel SecYEG. Clamps together the 2 halves of SecY. May contact the channel plug during translocation.</text>
</comment>
<comment type="similarity">
    <text evidence="9">Belongs to the SecE/SEC61-gamma family.</text>
</comment>
<keyword evidence="7 9" id="KW-0811">Translocation</keyword>
<name>A0A2L2BST4_9MICO</name>
<keyword evidence="8 9" id="KW-0472">Membrane</keyword>
<reference evidence="11 12" key="1">
    <citation type="submission" date="2018-02" db="EMBL/GenBank/DDBJ databases">
        <title>Complete genome of the streamlined marine actinobacterium Pontimonas salivibrio CL-TW6 adapted to coastal planktonic lifestype.</title>
        <authorList>
            <person name="Cho B.C."/>
            <person name="Hardies S.C."/>
            <person name="Jang G.I."/>
            <person name="Hwang C.Y."/>
        </authorList>
    </citation>
    <scope>NUCLEOTIDE SEQUENCE [LARGE SCALE GENOMIC DNA]</scope>
    <source>
        <strain evidence="11 12">CL-TW6</strain>
    </source>
</reference>
<evidence type="ECO:0000256" key="4">
    <source>
        <dbReference type="ARBA" id="ARBA00022692"/>
    </source>
</evidence>
<keyword evidence="4 9" id="KW-0812">Transmembrane</keyword>
<dbReference type="InterPro" id="IPR005807">
    <property type="entry name" value="SecE_bac"/>
</dbReference>
<evidence type="ECO:0000256" key="3">
    <source>
        <dbReference type="ARBA" id="ARBA00022475"/>
    </source>
</evidence>
<evidence type="ECO:0000313" key="12">
    <source>
        <dbReference type="Proteomes" id="UP000243077"/>
    </source>
</evidence>
<feature type="transmembrane region" description="Helical" evidence="9">
    <location>
        <begin position="53"/>
        <end position="86"/>
    </location>
</feature>
<dbReference type="GO" id="GO:0009306">
    <property type="term" value="P:protein secretion"/>
    <property type="evidence" value="ECO:0007669"/>
    <property type="project" value="UniProtKB-UniRule"/>
</dbReference>
<keyword evidence="5 9" id="KW-0653">Protein transport</keyword>
<dbReference type="PANTHER" id="PTHR33910">
    <property type="entry name" value="PROTEIN TRANSLOCASE SUBUNIT SECE"/>
    <property type="match status" value="1"/>
</dbReference>
<evidence type="ECO:0000256" key="9">
    <source>
        <dbReference type="HAMAP-Rule" id="MF_00422"/>
    </source>
</evidence>
<protein>
    <recommendedName>
        <fullName evidence="9">Protein translocase subunit SecE</fullName>
    </recommendedName>
</protein>
<accession>A0A2L2BST4</accession>
<evidence type="ECO:0000256" key="10">
    <source>
        <dbReference type="SAM" id="MobiDB-lite"/>
    </source>
</evidence>
<evidence type="ECO:0000256" key="5">
    <source>
        <dbReference type="ARBA" id="ARBA00022927"/>
    </source>
</evidence>
<evidence type="ECO:0000256" key="8">
    <source>
        <dbReference type="ARBA" id="ARBA00023136"/>
    </source>
</evidence>
<evidence type="ECO:0000256" key="6">
    <source>
        <dbReference type="ARBA" id="ARBA00022989"/>
    </source>
</evidence>
<dbReference type="GO" id="GO:0005886">
    <property type="term" value="C:plasma membrane"/>
    <property type="evidence" value="ECO:0007669"/>
    <property type="project" value="UniProtKB-SubCell"/>
</dbReference>
<evidence type="ECO:0000256" key="7">
    <source>
        <dbReference type="ARBA" id="ARBA00023010"/>
    </source>
</evidence>
<gene>
    <name evidence="9" type="primary">secE</name>
    <name evidence="11" type="ORF">C3B54_111756</name>
</gene>
<dbReference type="GO" id="GO:0008320">
    <property type="term" value="F:protein transmembrane transporter activity"/>
    <property type="evidence" value="ECO:0007669"/>
    <property type="project" value="UniProtKB-UniRule"/>
</dbReference>
<dbReference type="RefSeq" id="WP_104914130.1">
    <property type="nucleotide sequence ID" value="NZ_CP026923.1"/>
</dbReference>
<dbReference type="Gene3D" id="1.20.5.1030">
    <property type="entry name" value="Preprotein translocase secy subunit"/>
    <property type="match status" value="1"/>
</dbReference>
<dbReference type="InterPro" id="IPR038379">
    <property type="entry name" value="SecE_sf"/>
</dbReference>
<dbReference type="EMBL" id="CP026923">
    <property type="protein sequence ID" value="AVG24682.1"/>
    <property type="molecule type" value="Genomic_DNA"/>
</dbReference>
<dbReference type="GO" id="GO:0006605">
    <property type="term" value="P:protein targeting"/>
    <property type="evidence" value="ECO:0007669"/>
    <property type="project" value="UniProtKB-UniRule"/>
</dbReference>
<dbReference type="NCBIfam" id="TIGR00964">
    <property type="entry name" value="secE_bact"/>
    <property type="match status" value="1"/>
</dbReference>
<organism evidence="11 12">
    <name type="scientific">Pontimonas salivibrio</name>
    <dbReference type="NCBI Taxonomy" id="1159327"/>
    <lineage>
        <taxon>Bacteria</taxon>
        <taxon>Bacillati</taxon>
        <taxon>Actinomycetota</taxon>
        <taxon>Actinomycetes</taxon>
        <taxon>Micrococcales</taxon>
        <taxon>Microbacteriaceae</taxon>
        <taxon>Pontimonas</taxon>
    </lineage>
</organism>
<dbReference type="Proteomes" id="UP000243077">
    <property type="component" value="Chromosome"/>
</dbReference>
<dbReference type="PANTHER" id="PTHR33910:SF1">
    <property type="entry name" value="PROTEIN TRANSLOCASE SUBUNIT SECE"/>
    <property type="match status" value="1"/>
</dbReference>
<evidence type="ECO:0000256" key="1">
    <source>
        <dbReference type="ARBA" id="ARBA00004370"/>
    </source>
</evidence>
<dbReference type="OrthoDB" id="9805743at2"/>
<dbReference type="GO" id="GO:0065002">
    <property type="term" value="P:intracellular protein transmembrane transport"/>
    <property type="evidence" value="ECO:0007669"/>
    <property type="project" value="UniProtKB-UniRule"/>
</dbReference>
<keyword evidence="2 9" id="KW-0813">Transport</keyword>